<dbReference type="RefSeq" id="WP_091837413.1">
    <property type="nucleotide sequence ID" value="NZ_FOAN01000006.1"/>
</dbReference>
<organism evidence="1 2">
    <name type="scientific">Bosea lupini</name>
    <dbReference type="NCBI Taxonomy" id="1036779"/>
    <lineage>
        <taxon>Bacteria</taxon>
        <taxon>Pseudomonadati</taxon>
        <taxon>Pseudomonadota</taxon>
        <taxon>Alphaproteobacteria</taxon>
        <taxon>Hyphomicrobiales</taxon>
        <taxon>Boseaceae</taxon>
        <taxon>Bosea</taxon>
    </lineage>
</organism>
<keyword evidence="2" id="KW-1185">Reference proteome</keyword>
<dbReference type="OrthoDB" id="8162613at2"/>
<proteinExistence type="predicted"/>
<sequence length="65" mass="7239">MDGEAVAESDRSIVGNPMLLPFYDLSFEEIELLCRVTAVQREGSTDVVDGAWFANFMGARKEPTR</sequence>
<accession>A0A1H7U494</accession>
<dbReference type="AlphaFoldDB" id="A0A1H7U494"/>
<evidence type="ECO:0000313" key="1">
    <source>
        <dbReference type="EMBL" id="SEL91791.1"/>
    </source>
</evidence>
<name>A0A1H7U494_9HYPH</name>
<dbReference type="EMBL" id="FOAN01000006">
    <property type="protein sequence ID" value="SEL91791.1"/>
    <property type="molecule type" value="Genomic_DNA"/>
</dbReference>
<evidence type="ECO:0000313" key="2">
    <source>
        <dbReference type="Proteomes" id="UP000199664"/>
    </source>
</evidence>
<protein>
    <submittedName>
        <fullName evidence="1">Uncharacterized protein</fullName>
    </submittedName>
</protein>
<dbReference type="Proteomes" id="UP000199664">
    <property type="component" value="Unassembled WGS sequence"/>
</dbReference>
<reference evidence="2" key="1">
    <citation type="submission" date="2016-10" db="EMBL/GenBank/DDBJ databases">
        <authorList>
            <person name="Varghese N."/>
            <person name="Submissions S."/>
        </authorList>
    </citation>
    <scope>NUCLEOTIDE SEQUENCE [LARGE SCALE GENOMIC DNA]</scope>
    <source>
        <strain evidence="2">LMG 26383,CCUG 61248,R- 45681</strain>
    </source>
</reference>
<gene>
    <name evidence="1" type="ORF">SAMN04515666_106113</name>
</gene>